<accession>A0ABV9MUI9</accession>
<protein>
    <recommendedName>
        <fullName evidence="5">3-dehydroquinate dehydratase</fullName>
        <shortName evidence="5">3-dehydroquinase</shortName>
        <ecNumber evidence="5">4.2.1.10</ecNumber>
    </recommendedName>
    <alternativeName>
        <fullName evidence="5">Type I DHQase</fullName>
    </alternativeName>
    <alternativeName>
        <fullName evidence="5">Type I dehydroquinase</fullName>
        <shortName evidence="5">DHQ1</shortName>
    </alternativeName>
</protein>
<evidence type="ECO:0000256" key="2">
    <source>
        <dbReference type="ARBA" id="ARBA00023141"/>
    </source>
</evidence>
<comment type="caution">
    <text evidence="5">Lacks conserved residue(s) required for the propagation of feature annotation.</text>
</comment>
<dbReference type="GO" id="GO:0003855">
    <property type="term" value="F:3-dehydroquinate dehydratase activity"/>
    <property type="evidence" value="ECO:0007669"/>
    <property type="project" value="UniProtKB-EC"/>
</dbReference>
<dbReference type="InterPro" id="IPR050146">
    <property type="entry name" value="Type-I_3-dehydroquinase"/>
</dbReference>
<dbReference type="Gene3D" id="3.20.20.70">
    <property type="entry name" value="Aldolase class I"/>
    <property type="match status" value="1"/>
</dbReference>
<keyword evidence="5" id="KW-0028">Amino-acid biosynthesis</keyword>
<dbReference type="RefSeq" id="WP_204654357.1">
    <property type="nucleotide sequence ID" value="NZ_JAFBFD010000025.1"/>
</dbReference>
<dbReference type="NCBIfam" id="TIGR01093">
    <property type="entry name" value="aroD"/>
    <property type="match status" value="1"/>
</dbReference>
<comment type="catalytic activity">
    <reaction evidence="1 5">
        <text>3-dehydroquinate = 3-dehydroshikimate + H2O</text>
        <dbReference type="Rhea" id="RHEA:21096"/>
        <dbReference type="ChEBI" id="CHEBI:15377"/>
        <dbReference type="ChEBI" id="CHEBI:16630"/>
        <dbReference type="ChEBI" id="CHEBI:32364"/>
        <dbReference type="EC" id="4.2.1.10"/>
    </reaction>
</comment>
<dbReference type="CDD" id="cd00502">
    <property type="entry name" value="DHQase_I"/>
    <property type="match status" value="1"/>
</dbReference>
<dbReference type="Pfam" id="PF01487">
    <property type="entry name" value="DHquinase_I"/>
    <property type="match status" value="1"/>
</dbReference>
<dbReference type="InterPro" id="IPR013785">
    <property type="entry name" value="Aldolase_TIM"/>
</dbReference>
<dbReference type="EC" id="4.2.1.10" evidence="5"/>
<evidence type="ECO:0000313" key="7">
    <source>
        <dbReference type="Proteomes" id="UP001595969"/>
    </source>
</evidence>
<evidence type="ECO:0000256" key="1">
    <source>
        <dbReference type="ARBA" id="ARBA00001864"/>
    </source>
</evidence>
<evidence type="ECO:0000256" key="5">
    <source>
        <dbReference type="HAMAP-Rule" id="MF_00214"/>
    </source>
</evidence>
<feature type="active site" description="Proton donor/acceptor" evidence="5">
    <location>
        <position position="142"/>
    </location>
</feature>
<keyword evidence="2 5" id="KW-0057">Aromatic amino acid biosynthesis</keyword>
<comment type="subunit">
    <text evidence="5">Homodimer.</text>
</comment>
<evidence type="ECO:0000256" key="3">
    <source>
        <dbReference type="ARBA" id="ARBA00023239"/>
    </source>
</evidence>
<dbReference type="Proteomes" id="UP001595969">
    <property type="component" value="Unassembled WGS sequence"/>
</dbReference>
<dbReference type="SUPFAM" id="SSF51569">
    <property type="entry name" value="Aldolase"/>
    <property type="match status" value="1"/>
</dbReference>
<keyword evidence="7" id="KW-1185">Reference proteome</keyword>
<reference evidence="7" key="1">
    <citation type="journal article" date="2019" name="Int. J. Syst. Evol. Microbiol.">
        <title>The Global Catalogue of Microorganisms (GCM) 10K type strain sequencing project: providing services to taxonomists for standard genome sequencing and annotation.</title>
        <authorList>
            <consortium name="The Broad Institute Genomics Platform"/>
            <consortium name="The Broad Institute Genome Sequencing Center for Infectious Disease"/>
            <person name="Wu L."/>
            <person name="Ma J."/>
        </authorList>
    </citation>
    <scope>NUCLEOTIDE SEQUENCE [LARGE SCALE GENOMIC DNA]</scope>
    <source>
        <strain evidence="7">CGMCC 1.19032</strain>
    </source>
</reference>
<comment type="pathway">
    <text evidence="5">Metabolic intermediate biosynthesis; chorismate biosynthesis; chorismate from D-erythrose 4-phosphate and phosphoenolpyruvate: step 3/7.</text>
</comment>
<evidence type="ECO:0000313" key="6">
    <source>
        <dbReference type="EMBL" id="MFC4719592.1"/>
    </source>
</evidence>
<feature type="binding site" evidence="5">
    <location>
        <begin position="46"/>
        <end position="48"/>
    </location>
    <ligand>
        <name>3-dehydroquinate</name>
        <dbReference type="ChEBI" id="CHEBI:32364"/>
    </ligand>
</feature>
<dbReference type="PROSITE" id="PS01028">
    <property type="entry name" value="DEHYDROQUINASE_I"/>
    <property type="match status" value="1"/>
</dbReference>
<comment type="similarity">
    <text evidence="5">Belongs to the type-I 3-dehydroquinase family.</text>
</comment>
<feature type="binding site" evidence="5">
    <location>
        <position position="235"/>
    </location>
    <ligand>
        <name>3-dehydroquinate</name>
        <dbReference type="ChEBI" id="CHEBI:32364"/>
    </ligand>
</feature>
<dbReference type="HAMAP" id="MF_00214">
    <property type="entry name" value="AroD"/>
    <property type="match status" value="1"/>
</dbReference>
<feature type="binding site" evidence="5">
    <location>
        <position position="212"/>
    </location>
    <ligand>
        <name>3-dehydroquinate</name>
        <dbReference type="ChEBI" id="CHEBI:32364"/>
    </ligand>
</feature>
<keyword evidence="3 5" id="KW-0456">Lyase</keyword>
<dbReference type="EMBL" id="JBHSGS010000042">
    <property type="protein sequence ID" value="MFC4719592.1"/>
    <property type="molecule type" value="Genomic_DNA"/>
</dbReference>
<sequence>MKTVKIGETIIGEGFPKIIVPLVGKTREELVTEAKNLQAIDCDIVEWRIDYFEEVTDSKATAIFSHDLKKILAKPLLITFRSKREGGELELPDAQYFAIYHEIVENGAADLLDVELFMPEKEVATLLLAAKEKEVKIVMCNHDFFATPEKEEIIQRLRLMQAKGADICKIAVMPNSAQDVLTLLNATDEMSRLYADRPIITMSMGDKGMVSRISGQLFGSAATFGAAKQASAPGQVPVSELRSILKTLAIK</sequence>
<gene>
    <name evidence="5 6" type="primary">aroD</name>
    <name evidence="6" type="ORF">ACFO5I_07570</name>
</gene>
<keyword evidence="4 5" id="KW-0704">Schiff base</keyword>
<feature type="binding site" evidence="5">
    <location>
        <position position="231"/>
    </location>
    <ligand>
        <name>3-dehydroquinate</name>
        <dbReference type="ChEBI" id="CHEBI:32364"/>
    </ligand>
</feature>
<feature type="active site" description="Schiff-base intermediate with substrate" evidence="5">
    <location>
        <position position="169"/>
    </location>
</feature>
<comment type="caution">
    <text evidence="6">The sequence shown here is derived from an EMBL/GenBank/DDBJ whole genome shotgun (WGS) entry which is preliminary data.</text>
</comment>
<name>A0ABV9MUI9_9ENTE</name>
<dbReference type="InterPro" id="IPR001381">
    <property type="entry name" value="DHquinase_I"/>
</dbReference>
<feature type="binding site" evidence="5">
    <location>
        <position position="81"/>
    </location>
    <ligand>
        <name>3-dehydroquinate</name>
        <dbReference type="ChEBI" id="CHEBI:32364"/>
    </ligand>
</feature>
<dbReference type="PANTHER" id="PTHR43699">
    <property type="entry name" value="3-DEHYDROQUINATE DEHYDRATASE"/>
    <property type="match status" value="1"/>
</dbReference>
<organism evidence="6 7">
    <name type="scientific">Enterococcus lemanii</name>
    <dbReference type="NCBI Taxonomy" id="1159752"/>
    <lineage>
        <taxon>Bacteria</taxon>
        <taxon>Bacillati</taxon>
        <taxon>Bacillota</taxon>
        <taxon>Bacilli</taxon>
        <taxon>Lactobacillales</taxon>
        <taxon>Enterococcaceae</taxon>
        <taxon>Enterococcus</taxon>
    </lineage>
</organism>
<dbReference type="PANTHER" id="PTHR43699:SF1">
    <property type="entry name" value="3-DEHYDROQUINATE DEHYDRATASE"/>
    <property type="match status" value="1"/>
</dbReference>
<evidence type="ECO:0000256" key="4">
    <source>
        <dbReference type="ARBA" id="ARBA00023270"/>
    </source>
</evidence>
<proteinExistence type="inferred from homology"/>
<dbReference type="InterPro" id="IPR018508">
    <property type="entry name" value="3-dehydroquinate_DH_AS"/>
</dbReference>
<comment type="function">
    <text evidence="5">Involved in the third step of the chorismate pathway, which leads to the biosynthesis of aromatic amino acids. Catalyzes the cis-dehydration of 3-dehydroquinate (DHQ) and introduces the first double bond of the aromatic ring to yield 3-dehydroshikimate.</text>
</comment>